<evidence type="ECO:0000313" key="3">
    <source>
        <dbReference type="EMBL" id="GIU47226.1"/>
    </source>
</evidence>
<dbReference type="Proteomes" id="UP000887104">
    <property type="component" value="Unassembled WGS sequence"/>
</dbReference>
<evidence type="ECO:0000313" key="4">
    <source>
        <dbReference type="Proteomes" id="UP000887104"/>
    </source>
</evidence>
<dbReference type="Gene3D" id="2.40.50.100">
    <property type="match status" value="1"/>
</dbReference>
<comment type="caution">
    <text evidence="3">The sequence shown here is derived from an EMBL/GenBank/DDBJ whole genome shotgun (WGS) entry which is preliminary data.</text>
</comment>
<gene>
    <name evidence="3" type="ORF">TUM4438_25690</name>
</gene>
<evidence type="ECO:0000256" key="1">
    <source>
        <dbReference type="ARBA" id="ARBA00004196"/>
    </source>
</evidence>
<sequence length="355" mass="40144">MALGSLERQRIALTATTNEVVVALPVAQGSMVSKGEVLVQLDDTLQKAHVTKALAHVAQANANYEKLLKGAREEEIAAARAKVSGAKASFLRKKFKAKFCIECLKDSLSKYGYGYFKSSWYYDIVCGVHHTPLFIMNTSNRIENNGAFRQIIRGYLPPNHAVAEAKHKEMNLYSDDIFHSYTTPCLLELATAKLRFFVADYFRADQSLFDAILNSIMTRLEKRLLYSTGEPKKAKFRDVAEGFRQLQEKEYAPVIAFLNDSVEITQGIMGIKSFGSMRFPALTSTDRDCKKCTVSNKHCALSPVIGIFLNPQRVDLSEGNYCDRVNAAYRRSDYRRVEFKVRSRTDFLDADRFTF</sequence>
<keyword evidence="4" id="KW-1185">Reference proteome</keyword>
<proteinExistence type="predicted"/>
<protein>
    <recommendedName>
        <fullName evidence="5">Biotin/lipoyl-binding protein</fullName>
    </recommendedName>
</protein>
<dbReference type="PANTHER" id="PTHR32347">
    <property type="entry name" value="EFFLUX SYSTEM COMPONENT YKNX-RELATED"/>
    <property type="match status" value="1"/>
</dbReference>
<evidence type="ECO:0008006" key="5">
    <source>
        <dbReference type="Google" id="ProtNLM"/>
    </source>
</evidence>
<dbReference type="PANTHER" id="PTHR32347:SF29">
    <property type="entry name" value="UPF0194 MEMBRANE PROTEIN YBHG"/>
    <property type="match status" value="1"/>
</dbReference>
<organism evidence="3 4">
    <name type="scientific">Shewanella sairae</name>
    <dbReference type="NCBI Taxonomy" id="190310"/>
    <lineage>
        <taxon>Bacteria</taxon>
        <taxon>Pseudomonadati</taxon>
        <taxon>Pseudomonadota</taxon>
        <taxon>Gammaproteobacteria</taxon>
        <taxon>Alteromonadales</taxon>
        <taxon>Shewanellaceae</taxon>
        <taxon>Shewanella</taxon>
    </lineage>
</organism>
<dbReference type="EMBL" id="BPEY01000045">
    <property type="protein sequence ID" value="GIU47226.1"/>
    <property type="molecule type" value="Genomic_DNA"/>
</dbReference>
<reference evidence="3" key="1">
    <citation type="submission" date="2021-05" db="EMBL/GenBank/DDBJ databases">
        <title>Molecular characterization for Shewanella algae harboring chromosomal blaOXA-55-like strains isolated from clinical and environment sample.</title>
        <authorList>
            <person name="Ohama Y."/>
            <person name="Aoki K."/>
            <person name="Harada S."/>
            <person name="Moriya K."/>
            <person name="Ishii Y."/>
            <person name="Tateda K."/>
        </authorList>
    </citation>
    <scope>NUCLEOTIDE SEQUENCE</scope>
    <source>
        <strain evidence="3">JCM 11563</strain>
    </source>
</reference>
<evidence type="ECO:0000256" key="2">
    <source>
        <dbReference type="ARBA" id="ARBA00023054"/>
    </source>
</evidence>
<comment type="subcellular location">
    <subcellularLocation>
        <location evidence="1">Cell envelope</location>
    </subcellularLocation>
</comment>
<accession>A0ABQ4PI93</accession>
<dbReference type="SUPFAM" id="SSF111369">
    <property type="entry name" value="HlyD-like secretion proteins"/>
    <property type="match status" value="1"/>
</dbReference>
<dbReference type="Gene3D" id="1.10.287.470">
    <property type="entry name" value="Helix hairpin bin"/>
    <property type="match status" value="1"/>
</dbReference>
<name>A0ABQ4PI93_9GAMM</name>
<keyword evidence="2" id="KW-0175">Coiled coil</keyword>
<dbReference type="InterPro" id="IPR050465">
    <property type="entry name" value="UPF0194_transport"/>
</dbReference>